<sequence length="163" mass="18196">MTGNQVDKVKEDEPASSAVSEQSAAIGEDDDDLMYSDAEHASGLTVTARREPLTILTLPADVHFTILKNLHIVQATCLGLTNTKLYAVLKAVHPGKIPVDPYAYSYNWAEIGLLGELISEWMKPRILWGGFVFVTPERYKELEDRDYDLGLRAQPDYIGKWQG</sequence>
<dbReference type="Proteomes" id="UP000235786">
    <property type="component" value="Unassembled WGS sequence"/>
</dbReference>
<protein>
    <recommendedName>
        <fullName evidence="4">F-box domain-containing protein</fullName>
    </recommendedName>
</protein>
<organism evidence="2 3">
    <name type="scientific">Hyaloscypha variabilis (strain UAMH 11265 / GT02V1 / F)</name>
    <name type="common">Meliniomyces variabilis</name>
    <dbReference type="NCBI Taxonomy" id="1149755"/>
    <lineage>
        <taxon>Eukaryota</taxon>
        <taxon>Fungi</taxon>
        <taxon>Dikarya</taxon>
        <taxon>Ascomycota</taxon>
        <taxon>Pezizomycotina</taxon>
        <taxon>Leotiomycetes</taxon>
        <taxon>Helotiales</taxon>
        <taxon>Hyaloscyphaceae</taxon>
        <taxon>Hyaloscypha</taxon>
        <taxon>Hyaloscypha variabilis</taxon>
    </lineage>
</organism>
<proteinExistence type="predicted"/>
<dbReference type="OrthoDB" id="3445164at2759"/>
<accession>A0A2J6R2K6</accession>
<gene>
    <name evidence="2" type="ORF">L207DRAFT_536049</name>
</gene>
<feature type="region of interest" description="Disordered" evidence="1">
    <location>
        <begin position="1"/>
        <end position="26"/>
    </location>
</feature>
<name>A0A2J6R2K6_HYAVF</name>
<evidence type="ECO:0000313" key="3">
    <source>
        <dbReference type="Proteomes" id="UP000235786"/>
    </source>
</evidence>
<evidence type="ECO:0000313" key="2">
    <source>
        <dbReference type="EMBL" id="PMD32754.1"/>
    </source>
</evidence>
<evidence type="ECO:0000256" key="1">
    <source>
        <dbReference type="SAM" id="MobiDB-lite"/>
    </source>
</evidence>
<dbReference type="AlphaFoldDB" id="A0A2J6R2K6"/>
<dbReference type="EMBL" id="KZ613958">
    <property type="protein sequence ID" value="PMD32754.1"/>
    <property type="molecule type" value="Genomic_DNA"/>
</dbReference>
<evidence type="ECO:0008006" key="4">
    <source>
        <dbReference type="Google" id="ProtNLM"/>
    </source>
</evidence>
<reference evidence="2 3" key="1">
    <citation type="submission" date="2016-04" db="EMBL/GenBank/DDBJ databases">
        <title>A degradative enzymes factory behind the ericoid mycorrhizal symbiosis.</title>
        <authorList>
            <consortium name="DOE Joint Genome Institute"/>
            <person name="Martino E."/>
            <person name="Morin E."/>
            <person name="Grelet G."/>
            <person name="Kuo A."/>
            <person name="Kohler A."/>
            <person name="Daghino S."/>
            <person name="Barry K."/>
            <person name="Choi C."/>
            <person name="Cichocki N."/>
            <person name="Clum A."/>
            <person name="Copeland A."/>
            <person name="Hainaut M."/>
            <person name="Haridas S."/>
            <person name="Labutti K."/>
            <person name="Lindquist E."/>
            <person name="Lipzen A."/>
            <person name="Khouja H.-R."/>
            <person name="Murat C."/>
            <person name="Ohm R."/>
            <person name="Olson A."/>
            <person name="Spatafora J."/>
            <person name="Veneault-Fourrey C."/>
            <person name="Henrissat B."/>
            <person name="Grigoriev I."/>
            <person name="Martin F."/>
            <person name="Perotto S."/>
        </authorList>
    </citation>
    <scope>NUCLEOTIDE SEQUENCE [LARGE SCALE GENOMIC DNA]</scope>
    <source>
        <strain evidence="2 3">F</strain>
    </source>
</reference>
<keyword evidence="3" id="KW-1185">Reference proteome</keyword>